<comment type="caution">
    <text evidence="3">The sequence shown here is derived from an EMBL/GenBank/DDBJ whole genome shotgun (WGS) entry which is preliminary data.</text>
</comment>
<accession>A0A4Z2C522</accession>
<keyword evidence="4" id="KW-1185">Reference proteome</keyword>
<evidence type="ECO:0000313" key="3">
    <source>
        <dbReference type="EMBL" id="TNM99216.1"/>
    </source>
</evidence>
<protein>
    <submittedName>
        <fullName evidence="3">Uncharacterized protein</fullName>
    </submittedName>
</protein>
<evidence type="ECO:0000256" key="1">
    <source>
        <dbReference type="SAM" id="MobiDB-lite"/>
    </source>
</evidence>
<evidence type="ECO:0000256" key="2">
    <source>
        <dbReference type="SAM" id="Phobius"/>
    </source>
</evidence>
<reference evidence="3 4" key="1">
    <citation type="submission" date="2019-04" db="EMBL/GenBank/DDBJ databases">
        <title>The sequence and de novo assembly of Takifugu bimaculatus genome using PacBio and Hi-C technologies.</title>
        <authorList>
            <person name="Xu P."/>
            <person name="Liu B."/>
            <person name="Zhou Z."/>
        </authorList>
    </citation>
    <scope>NUCLEOTIDE SEQUENCE [LARGE SCALE GENOMIC DNA]</scope>
    <source>
        <strain evidence="3">TB-2018</strain>
        <tissue evidence="3">Muscle</tissue>
    </source>
</reference>
<gene>
    <name evidence="3" type="ORF">fugu_013780</name>
</gene>
<feature type="compositionally biased region" description="Pro residues" evidence="1">
    <location>
        <begin position="68"/>
        <end position="78"/>
    </location>
</feature>
<keyword evidence="2" id="KW-0472">Membrane</keyword>
<sequence>MPPVTDLSYLSTAMRSLHRNLGVLLLFLNASPLLNDILSAHAASTSAPVTRRRIIFLTSGFDDEEPTSPSPGLPPPSSTPVQREAPQFCHYDSCLENQEPCLDISERTGCLCPGVSRADVPPHAPRINVLRPISDGEDRGQVEVQWCAPSSVVSKYRVVFQDSDRKPLEFPAFLRKGSVGELDVGDKVCVEAVNKAGHSVLTEFSCQRYDPSGSSDQRLLAGVIGGGVTLILILIIVAVSLNKCKSCQKAKTGSADGLGNPSYSREGTL</sequence>
<name>A0A4Z2C522_9TELE</name>
<evidence type="ECO:0000313" key="4">
    <source>
        <dbReference type="Proteomes" id="UP000516260"/>
    </source>
</evidence>
<dbReference type="EMBL" id="SWLE01000006">
    <property type="protein sequence ID" value="TNM99216.1"/>
    <property type="molecule type" value="Genomic_DNA"/>
</dbReference>
<keyword evidence="2" id="KW-1133">Transmembrane helix</keyword>
<dbReference type="AlphaFoldDB" id="A0A4Z2C522"/>
<organism evidence="3 4">
    <name type="scientific">Takifugu bimaculatus</name>
    <dbReference type="NCBI Taxonomy" id="433685"/>
    <lineage>
        <taxon>Eukaryota</taxon>
        <taxon>Metazoa</taxon>
        <taxon>Chordata</taxon>
        <taxon>Craniata</taxon>
        <taxon>Vertebrata</taxon>
        <taxon>Euteleostomi</taxon>
        <taxon>Actinopterygii</taxon>
        <taxon>Neopterygii</taxon>
        <taxon>Teleostei</taxon>
        <taxon>Neoteleostei</taxon>
        <taxon>Acanthomorphata</taxon>
        <taxon>Eupercaria</taxon>
        <taxon>Tetraodontiformes</taxon>
        <taxon>Tetradontoidea</taxon>
        <taxon>Tetraodontidae</taxon>
        <taxon>Takifugu</taxon>
    </lineage>
</organism>
<feature type="transmembrane region" description="Helical" evidence="2">
    <location>
        <begin position="219"/>
        <end position="241"/>
    </location>
</feature>
<keyword evidence="2" id="KW-0812">Transmembrane</keyword>
<proteinExistence type="predicted"/>
<dbReference type="Proteomes" id="UP000516260">
    <property type="component" value="Chromosome 14"/>
</dbReference>
<feature type="region of interest" description="Disordered" evidence="1">
    <location>
        <begin position="60"/>
        <end position="82"/>
    </location>
</feature>